<dbReference type="AlphaFoldDB" id="E8JNN0"/>
<evidence type="ECO:0000259" key="11">
    <source>
        <dbReference type="Pfam" id="PF08245"/>
    </source>
</evidence>
<dbReference type="GO" id="GO:0005524">
    <property type="term" value="F:ATP binding"/>
    <property type="evidence" value="ECO:0007669"/>
    <property type="project" value="UniProtKB-KW"/>
</dbReference>
<dbReference type="GO" id="GO:0005737">
    <property type="term" value="C:cytoplasm"/>
    <property type="evidence" value="ECO:0007669"/>
    <property type="project" value="TreeGrafter"/>
</dbReference>
<dbReference type="Proteomes" id="UP000005699">
    <property type="component" value="Unassembled WGS sequence"/>
</dbReference>
<dbReference type="GO" id="GO:0046872">
    <property type="term" value="F:metal ion binding"/>
    <property type="evidence" value="ECO:0007669"/>
    <property type="project" value="UniProtKB-KW"/>
</dbReference>
<evidence type="ECO:0000256" key="9">
    <source>
        <dbReference type="ARBA" id="ARBA00047493"/>
    </source>
</evidence>
<evidence type="ECO:0000256" key="1">
    <source>
        <dbReference type="ARBA" id="ARBA00001946"/>
    </source>
</evidence>
<dbReference type="GO" id="GO:0009252">
    <property type="term" value="P:peptidoglycan biosynthetic process"/>
    <property type="evidence" value="ECO:0007669"/>
    <property type="project" value="UniProtKB-UniPathway"/>
</dbReference>
<comment type="cofactor">
    <cofactor evidence="1">
        <name>Mg(2+)</name>
        <dbReference type="ChEBI" id="CHEBI:18420"/>
    </cofactor>
</comment>
<reference evidence="12 13" key="1">
    <citation type="submission" date="2010-12" db="EMBL/GenBank/DDBJ databases">
        <authorList>
            <person name="Muzny D."/>
            <person name="Qin X."/>
            <person name="Deng J."/>
            <person name="Jiang H."/>
            <person name="Liu Y."/>
            <person name="Qu J."/>
            <person name="Song X.-Z."/>
            <person name="Zhang L."/>
            <person name="Thornton R."/>
            <person name="Coyle M."/>
            <person name="Francisco L."/>
            <person name="Jackson L."/>
            <person name="Javaid M."/>
            <person name="Korchina V."/>
            <person name="Kovar C."/>
            <person name="Mata R."/>
            <person name="Mathew T."/>
            <person name="Ngo R."/>
            <person name="Nguyen L."/>
            <person name="Nguyen N."/>
            <person name="Okwuonu G."/>
            <person name="Ongeri F."/>
            <person name="Pham C."/>
            <person name="Simmons D."/>
            <person name="Wilczek-Boney K."/>
            <person name="Hale W."/>
            <person name="Jakkamsetti A."/>
            <person name="Pham P."/>
            <person name="Ruth R."/>
            <person name="San Lucas F."/>
            <person name="Warren J."/>
            <person name="Zhang J."/>
            <person name="Zhao Z."/>
            <person name="Zhou C."/>
            <person name="Zhu D."/>
            <person name="Lee S."/>
            <person name="Bess C."/>
            <person name="Blankenburg K."/>
            <person name="Forbes L."/>
            <person name="Fu Q."/>
            <person name="Gubbala S."/>
            <person name="Hirani K."/>
            <person name="Jayaseelan J.C."/>
            <person name="Lara F."/>
            <person name="Munidasa M."/>
            <person name="Palculict T."/>
            <person name="Patil S."/>
            <person name="Pu L.-L."/>
            <person name="Saada N."/>
            <person name="Tang L."/>
            <person name="Weissenberger G."/>
            <person name="Zhu Y."/>
            <person name="Hemphill L."/>
            <person name="Shang Y."/>
            <person name="Youmans B."/>
            <person name="Ayvaz T."/>
            <person name="Ross M."/>
            <person name="Santibanez J."/>
            <person name="Aqrawi P."/>
            <person name="Gross S."/>
            <person name="Joshi V."/>
            <person name="Fowler G."/>
            <person name="Nazareth L."/>
            <person name="Reid J."/>
            <person name="Worley K."/>
            <person name="Petrosino J."/>
            <person name="Highlander S."/>
            <person name="Gibbs R."/>
        </authorList>
    </citation>
    <scope>NUCLEOTIDE SEQUENCE [LARGE SCALE GENOMIC DNA]</scope>
    <source>
        <strain evidence="12 13">ATCC 9812</strain>
    </source>
</reference>
<dbReference type="InterPro" id="IPR036615">
    <property type="entry name" value="Mur_ligase_C_dom_sf"/>
</dbReference>
<keyword evidence="6 10" id="KW-0547">Nucleotide-binding</keyword>
<dbReference type="HOGENOM" id="CLU_015869_1_1_9"/>
<evidence type="ECO:0000313" key="13">
    <source>
        <dbReference type="Proteomes" id="UP000005699"/>
    </source>
</evidence>
<keyword evidence="7 10" id="KW-0067">ATP-binding</keyword>
<evidence type="ECO:0000256" key="7">
    <source>
        <dbReference type="ARBA" id="ARBA00022840"/>
    </source>
</evidence>
<dbReference type="Pfam" id="PF08245">
    <property type="entry name" value="Mur_ligase_M"/>
    <property type="match status" value="1"/>
</dbReference>
<dbReference type="InterPro" id="IPR001645">
    <property type="entry name" value="Folylpolyglutamate_synth"/>
</dbReference>
<dbReference type="FunFam" id="3.40.1190.10:FF:000011">
    <property type="entry name" value="Folylpolyglutamate synthase/dihydrofolate synthase"/>
    <property type="match status" value="1"/>
</dbReference>
<evidence type="ECO:0000256" key="2">
    <source>
        <dbReference type="ARBA" id="ARBA00008276"/>
    </source>
</evidence>
<dbReference type="EMBL" id="AEVB01000018">
    <property type="protein sequence ID" value="EFW89229.1"/>
    <property type="molecule type" value="Genomic_DNA"/>
</dbReference>
<dbReference type="Gene3D" id="3.90.190.20">
    <property type="entry name" value="Mur ligase, C-terminal domain"/>
    <property type="match status" value="1"/>
</dbReference>
<evidence type="ECO:0000313" key="12">
    <source>
        <dbReference type="EMBL" id="EFW89229.1"/>
    </source>
</evidence>
<feature type="domain" description="Mur ligase central" evidence="11">
    <location>
        <begin position="57"/>
        <end position="279"/>
    </location>
</feature>
<keyword evidence="4 10" id="KW-0436">Ligase</keyword>
<dbReference type="PANTHER" id="PTHR11136:SF0">
    <property type="entry name" value="DIHYDROFOLATE SYNTHETASE-RELATED"/>
    <property type="match status" value="1"/>
</dbReference>
<evidence type="ECO:0000256" key="10">
    <source>
        <dbReference type="PIRNR" id="PIRNR001563"/>
    </source>
</evidence>
<gene>
    <name evidence="12" type="primary">folC</name>
    <name evidence="12" type="ORF">HMPREF0819_0603</name>
</gene>
<name>E8JNN0_STREI</name>
<protein>
    <recommendedName>
        <fullName evidence="3">tetrahydrofolate synthase</fullName>
        <ecNumber evidence="3">6.3.2.17</ecNumber>
    </recommendedName>
</protein>
<sequence>MQAILVILGSSLMNYQEALNWIHGKLKFGIKPGLERMAWMLEELGNPQKNLAAVHIVGTNGKGSVTSYLQHIFSSAGYEVGTFTSPYIVDFRERISLNGQMISETDFLDLVERIRPVVERLSVETDLEPATEFEVITVLMFEYFGHMHPVDIAIIEAGMGGLYDSTNVFKALAVVCPSIGLDHQNVLGQTYAEIAAQKVGVLKERVPFIFATEREDVRHVFVNKAHDCDSRLFEFSKDFYAQENENGFDYQGLENLKNVKLSMPGKHQVSNASLAITAALLLKKDYPKVTNDIIRKGLEETHWVGRTELMFPNVMIDGAHNNESVKALVDVMQKYKDKNLHILFAAIDTKPIGSMLKLLSQLADVDVTTFIYHNSLPLEKYPSNYYKVANWKEWIDKINLNSQEDFYLITGSLYFISQVRPVLLSRQGN</sequence>
<evidence type="ECO:0000256" key="6">
    <source>
        <dbReference type="ARBA" id="ARBA00022741"/>
    </source>
</evidence>
<dbReference type="SUPFAM" id="SSF53623">
    <property type="entry name" value="MurD-like peptide ligases, catalytic domain"/>
    <property type="match status" value="1"/>
</dbReference>
<dbReference type="GO" id="GO:0004326">
    <property type="term" value="F:tetrahydrofolylpolyglutamate synthase activity"/>
    <property type="evidence" value="ECO:0007669"/>
    <property type="project" value="UniProtKB-EC"/>
</dbReference>
<dbReference type="Gene3D" id="3.40.1190.10">
    <property type="entry name" value="Mur-like, catalytic domain"/>
    <property type="match status" value="1"/>
</dbReference>
<dbReference type="EC" id="6.3.2.17" evidence="3"/>
<dbReference type="PIRSF" id="PIRSF001563">
    <property type="entry name" value="Folylpolyglu_synth"/>
    <property type="match status" value="1"/>
</dbReference>
<organism evidence="12 13">
    <name type="scientific">Streptococcus equinus ATCC 9812</name>
    <dbReference type="NCBI Taxonomy" id="525379"/>
    <lineage>
        <taxon>Bacteria</taxon>
        <taxon>Bacillati</taxon>
        <taxon>Bacillota</taxon>
        <taxon>Bacilli</taxon>
        <taxon>Lactobacillales</taxon>
        <taxon>Streptococcaceae</taxon>
        <taxon>Streptococcus</taxon>
    </lineage>
</organism>
<dbReference type="PANTHER" id="PTHR11136">
    <property type="entry name" value="FOLYLPOLYGLUTAMATE SYNTHASE-RELATED"/>
    <property type="match status" value="1"/>
</dbReference>
<evidence type="ECO:0000256" key="5">
    <source>
        <dbReference type="ARBA" id="ARBA00022723"/>
    </source>
</evidence>
<dbReference type="InterPro" id="IPR036565">
    <property type="entry name" value="Mur-like_cat_sf"/>
</dbReference>
<keyword evidence="5" id="KW-0479">Metal-binding</keyword>
<accession>E8JNN0</accession>
<comment type="similarity">
    <text evidence="2 10">Belongs to the folylpolyglutamate synthase family.</text>
</comment>
<evidence type="ECO:0000256" key="3">
    <source>
        <dbReference type="ARBA" id="ARBA00013025"/>
    </source>
</evidence>
<evidence type="ECO:0000256" key="8">
    <source>
        <dbReference type="ARBA" id="ARBA00022842"/>
    </source>
</evidence>
<comment type="catalytic activity">
    <reaction evidence="9">
        <text>(6S)-5,6,7,8-tetrahydrofolyl-(gamma-L-Glu)(n) + L-glutamate + ATP = (6S)-5,6,7,8-tetrahydrofolyl-(gamma-L-Glu)(n+1) + ADP + phosphate + H(+)</text>
        <dbReference type="Rhea" id="RHEA:10580"/>
        <dbReference type="Rhea" id="RHEA-COMP:14738"/>
        <dbReference type="Rhea" id="RHEA-COMP:14740"/>
        <dbReference type="ChEBI" id="CHEBI:15378"/>
        <dbReference type="ChEBI" id="CHEBI:29985"/>
        <dbReference type="ChEBI" id="CHEBI:30616"/>
        <dbReference type="ChEBI" id="CHEBI:43474"/>
        <dbReference type="ChEBI" id="CHEBI:141005"/>
        <dbReference type="ChEBI" id="CHEBI:456216"/>
        <dbReference type="EC" id="6.3.2.17"/>
    </reaction>
</comment>
<proteinExistence type="inferred from homology"/>
<keyword evidence="8" id="KW-0460">Magnesium</keyword>
<dbReference type="NCBIfam" id="TIGR01499">
    <property type="entry name" value="folC"/>
    <property type="match status" value="1"/>
</dbReference>
<dbReference type="SUPFAM" id="SSF53244">
    <property type="entry name" value="MurD-like peptide ligases, peptide-binding domain"/>
    <property type="match status" value="1"/>
</dbReference>
<dbReference type="GO" id="GO:0008841">
    <property type="term" value="F:dihydrofolate synthase activity"/>
    <property type="evidence" value="ECO:0007669"/>
    <property type="project" value="TreeGrafter"/>
</dbReference>
<comment type="caution">
    <text evidence="12">The sequence shown here is derived from an EMBL/GenBank/DDBJ whole genome shotgun (WGS) entry which is preliminary data.</text>
</comment>
<dbReference type="InterPro" id="IPR013221">
    <property type="entry name" value="Mur_ligase_cen"/>
</dbReference>
<evidence type="ECO:0000256" key="4">
    <source>
        <dbReference type="ARBA" id="ARBA00022598"/>
    </source>
</evidence>
<dbReference type="UniPathway" id="UPA00219"/>
<dbReference type="eggNOG" id="COG0285">
    <property type="taxonomic scope" value="Bacteria"/>
</dbReference>